<accession>A0A840Y536</accession>
<dbReference type="InterPro" id="IPR037522">
    <property type="entry name" value="HD_GYP_dom"/>
</dbReference>
<proteinExistence type="predicted"/>
<dbReference type="SMART" id="SM00471">
    <property type="entry name" value="HDc"/>
    <property type="match status" value="1"/>
</dbReference>
<dbReference type="GO" id="GO:0016740">
    <property type="term" value="F:transferase activity"/>
    <property type="evidence" value="ECO:0007669"/>
    <property type="project" value="UniProtKB-KW"/>
</dbReference>
<dbReference type="InterPro" id="IPR006674">
    <property type="entry name" value="HD_domain"/>
</dbReference>
<dbReference type="PROSITE" id="PS51832">
    <property type="entry name" value="HD_GYP"/>
    <property type="match status" value="1"/>
</dbReference>
<feature type="domain" description="HD" evidence="1">
    <location>
        <begin position="57"/>
        <end position="181"/>
    </location>
</feature>
<dbReference type="AlphaFoldDB" id="A0A840Y536"/>
<reference evidence="3 4" key="1">
    <citation type="submission" date="2020-08" db="EMBL/GenBank/DDBJ databases">
        <title>Genomic Encyclopedia of Type Strains, Phase IV (KMG-IV): sequencing the most valuable type-strain genomes for metagenomic binning, comparative biology and taxonomic classification.</title>
        <authorList>
            <person name="Goeker M."/>
        </authorList>
    </citation>
    <scope>NUCLEOTIDE SEQUENCE [LARGE SCALE GENOMIC DNA]</scope>
    <source>
        <strain evidence="3 4">DSM 25895</strain>
    </source>
</reference>
<evidence type="ECO:0000259" key="2">
    <source>
        <dbReference type="PROSITE" id="PS51832"/>
    </source>
</evidence>
<dbReference type="PANTHER" id="PTHR45228:SF8">
    <property type="entry name" value="TWO-COMPONENT RESPONSE REGULATOR-RELATED"/>
    <property type="match status" value="1"/>
</dbReference>
<dbReference type="InterPro" id="IPR052020">
    <property type="entry name" value="Cyclic_di-GMP/3'3'-cGAMP_PDE"/>
</dbReference>
<organism evidence="3 4">
    <name type="scientific">Neoroseomonas alkaliterrae</name>
    <dbReference type="NCBI Taxonomy" id="1452450"/>
    <lineage>
        <taxon>Bacteria</taxon>
        <taxon>Pseudomonadati</taxon>
        <taxon>Pseudomonadota</taxon>
        <taxon>Alphaproteobacteria</taxon>
        <taxon>Acetobacterales</taxon>
        <taxon>Acetobacteraceae</taxon>
        <taxon>Neoroseomonas</taxon>
    </lineage>
</organism>
<dbReference type="GO" id="GO:0008081">
    <property type="term" value="F:phosphoric diester hydrolase activity"/>
    <property type="evidence" value="ECO:0007669"/>
    <property type="project" value="UniProtKB-ARBA"/>
</dbReference>
<dbReference type="NCBIfam" id="TIGR00277">
    <property type="entry name" value="HDIG"/>
    <property type="match status" value="1"/>
</dbReference>
<dbReference type="PROSITE" id="PS51831">
    <property type="entry name" value="HD"/>
    <property type="match status" value="1"/>
</dbReference>
<keyword evidence="3" id="KW-0808">Transferase</keyword>
<dbReference type="SUPFAM" id="SSF109604">
    <property type="entry name" value="HD-domain/PDEase-like"/>
    <property type="match status" value="1"/>
</dbReference>
<evidence type="ECO:0000259" key="1">
    <source>
        <dbReference type="PROSITE" id="PS51831"/>
    </source>
</evidence>
<sequence>MDRLIAPLPGRATACEACSNQPAAAPGLAARLPCVCAAHEEALEGLMARAAAFDHEGPDHPKRVGRIAALLAEEFGIGEQDRALLERAATLHDIGKMALPEGVLAHRHVLNPEARRVMERHTVLGASILAHARAPWLRLAAVIALMHHERWDGSGYPSGLRGTEIPLAARLVAVADVYDALRSDRPYKDAQDHGQALARILVGDGRVGPAQFDPKVLEALRRREAEIAALPR</sequence>
<dbReference type="Gene3D" id="1.10.3210.10">
    <property type="entry name" value="Hypothetical protein af1432"/>
    <property type="match status" value="1"/>
</dbReference>
<dbReference type="Pfam" id="PF13487">
    <property type="entry name" value="HD_5"/>
    <property type="match status" value="1"/>
</dbReference>
<dbReference type="CDD" id="cd00077">
    <property type="entry name" value="HDc"/>
    <property type="match status" value="1"/>
</dbReference>
<evidence type="ECO:0000313" key="3">
    <source>
        <dbReference type="EMBL" id="MBB5691081.1"/>
    </source>
</evidence>
<keyword evidence="4" id="KW-1185">Reference proteome</keyword>
<evidence type="ECO:0000313" key="4">
    <source>
        <dbReference type="Proteomes" id="UP000562254"/>
    </source>
</evidence>
<dbReference type="InterPro" id="IPR006675">
    <property type="entry name" value="HDIG_dom"/>
</dbReference>
<name>A0A840Y536_9PROT</name>
<dbReference type="Proteomes" id="UP000562254">
    <property type="component" value="Unassembled WGS sequence"/>
</dbReference>
<dbReference type="InterPro" id="IPR003607">
    <property type="entry name" value="HD/PDEase_dom"/>
</dbReference>
<comment type="caution">
    <text evidence="3">The sequence shown here is derived from an EMBL/GenBank/DDBJ whole genome shotgun (WGS) entry which is preliminary data.</text>
</comment>
<dbReference type="PANTHER" id="PTHR45228">
    <property type="entry name" value="CYCLIC DI-GMP PHOSPHODIESTERASE TM_0186-RELATED"/>
    <property type="match status" value="1"/>
</dbReference>
<feature type="domain" description="HD-GYP" evidence="2">
    <location>
        <begin position="35"/>
        <end position="232"/>
    </location>
</feature>
<dbReference type="EMBL" id="JACIJE010000009">
    <property type="protein sequence ID" value="MBB5691081.1"/>
    <property type="molecule type" value="Genomic_DNA"/>
</dbReference>
<dbReference type="RefSeq" id="WP_184486469.1">
    <property type="nucleotide sequence ID" value="NZ_JAAEDJ010000003.1"/>
</dbReference>
<protein>
    <submittedName>
        <fullName evidence="3">Putative nucleotidyltransferase with HDIG domain</fullName>
    </submittedName>
</protein>
<gene>
    <name evidence="3" type="ORF">FHS88_003224</name>
</gene>